<reference evidence="6" key="1">
    <citation type="submission" date="2020-11" db="EMBL/GenBank/DDBJ databases">
        <title>Chlorella ohadii genome sequencing and assembly.</title>
        <authorList>
            <person name="Murik O."/>
            <person name="Treves H."/>
            <person name="Kedem I."/>
            <person name="Shotland Y."/>
            <person name="Kaplan A."/>
        </authorList>
    </citation>
    <scope>NUCLEOTIDE SEQUENCE</scope>
    <source>
        <strain evidence="6">1</strain>
    </source>
</reference>
<evidence type="ECO:0000256" key="2">
    <source>
        <dbReference type="ARBA" id="ARBA00022679"/>
    </source>
</evidence>
<evidence type="ECO:0000256" key="4">
    <source>
        <dbReference type="SAM" id="MobiDB-lite"/>
    </source>
</evidence>
<dbReference type="AlphaFoldDB" id="A0AAD5H2P9"/>
<comment type="caution">
    <text evidence="6">The sequence shown here is derived from an EMBL/GenBank/DDBJ whole genome shotgun (WGS) entry which is preliminary data.</text>
</comment>
<protein>
    <recommendedName>
        <fullName evidence="5">Glycosyltransferase 61 catalytic domain-containing protein</fullName>
    </recommendedName>
</protein>
<sequence>MPVGYDQLQAQPWQEFPERLVSPVQWQVDKTLGWRPRLVRGAFPTVDGQRVVWAPSPQALLQSFPQRFLVNFGHAMYDLAVPLFNLQHLWGVYRPDAQVLLLNQTSADSWQGIDYYARRMVITPDPQRSVFRLTWDSDATWTANYTRQVLGDGRDGLMCFKSLLVGTGNLTRRGRATDALPYRDAVAQRLELREPPFGREAQPVITLLDKEGRRIIENLDEVAAALRRRYPTARVQIVSFGKHPDLTMAEQVQLMSETSILISPCGGLATVLTFMRPGATAIVMNFWHTHLNRSVMMEDQFYTNLEYLDLQYFPVNLNDYAETSDRPECELVPGGTRRHDSRYDQSGALVNCNLWLGQQGMARMQNYVDQAMLRWAARYGRFDVLEPLRQQRAAELQAQGLPLPPAHLAAAAEVAKAAATALPAEAAEQEQEEAQAAGLSTLAAFAGKGQAAAALAAPRDAAEPEQWQEGRRRRGHKTQRRGKTLVDGSQASGLPADEEQ</sequence>
<evidence type="ECO:0000313" key="7">
    <source>
        <dbReference type="Proteomes" id="UP001205105"/>
    </source>
</evidence>
<evidence type="ECO:0000259" key="5">
    <source>
        <dbReference type="Pfam" id="PF04577"/>
    </source>
</evidence>
<evidence type="ECO:0000256" key="3">
    <source>
        <dbReference type="ARBA" id="ARBA00023180"/>
    </source>
</evidence>
<keyword evidence="7" id="KW-1185">Reference proteome</keyword>
<dbReference type="InterPro" id="IPR049625">
    <property type="entry name" value="Glyco_transf_61_cat"/>
</dbReference>
<accession>A0AAD5H2P9</accession>
<dbReference type="PANTHER" id="PTHR20961">
    <property type="entry name" value="GLYCOSYLTRANSFERASE"/>
    <property type="match status" value="1"/>
</dbReference>
<dbReference type="EMBL" id="JADXDR010000060">
    <property type="protein sequence ID" value="KAI7841686.1"/>
    <property type="molecule type" value="Genomic_DNA"/>
</dbReference>
<dbReference type="GO" id="GO:0005794">
    <property type="term" value="C:Golgi apparatus"/>
    <property type="evidence" value="ECO:0007669"/>
    <property type="project" value="UniProtKB-ARBA"/>
</dbReference>
<feature type="compositionally biased region" description="Basic residues" evidence="4">
    <location>
        <begin position="471"/>
        <end position="483"/>
    </location>
</feature>
<dbReference type="Pfam" id="PF04577">
    <property type="entry name" value="Glyco_transf_61"/>
    <property type="match status" value="1"/>
</dbReference>
<proteinExistence type="predicted"/>
<feature type="region of interest" description="Disordered" evidence="4">
    <location>
        <begin position="453"/>
        <end position="500"/>
    </location>
</feature>
<feature type="domain" description="Glycosyltransferase 61 catalytic" evidence="5">
    <location>
        <begin position="72"/>
        <end position="281"/>
    </location>
</feature>
<dbReference type="Proteomes" id="UP001205105">
    <property type="component" value="Unassembled WGS sequence"/>
</dbReference>
<organism evidence="6 7">
    <name type="scientific">Chlorella ohadii</name>
    <dbReference type="NCBI Taxonomy" id="2649997"/>
    <lineage>
        <taxon>Eukaryota</taxon>
        <taxon>Viridiplantae</taxon>
        <taxon>Chlorophyta</taxon>
        <taxon>core chlorophytes</taxon>
        <taxon>Trebouxiophyceae</taxon>
        <taxon>Chlorellales</taxon>
        <taxon>Chlorellaceae</taxon>
        <taxon>Chlorella clade</taxon>
        <taxon>Chlorella</taxon>
    </lineage>
</organism>
<keyword evidence="2" id="KW-0808">Transferase</keyword>
<gene>
    <name evidence="6" type="ORF">COHA_004553</name>
</gene>
<dbReference type="InterPro" id="IPR007657">
    <property type="entry name" value="Glycosyltransferase_61"/>
</dbReference>
<keyword evidence="3" id="KW-0325">Glycoprotein</keyword>
<name>A0AAD5H2P9_9CHLO</name>
<evidence type="ECO:0000256" key="1">
    <source>
        <dbReference type="ARBA" id="ARBA00022676"/>
    </source>
</evidence>
<evidence type="ECO:0000313" key="6">
    <source>
        <dbReference type="EMBL" id="KAI7841686.1"/>
    </source>
</evidence>
<dbReference type="GO" id="GO:0016763">
    <property type="term" value="F:pentosyltransferase activity"/>
    <property type="evidence" value="ECO:0007669"/>
    <property type="project" value="UniProtKB-ARBA"/>
</dbReference>
<keyword evidence="1" id="KW-0328">Glycosyltransferase</keyword>